<dbReference type="Proteomes" id="UP001168972">
    <property type="component" value="Unassembled WGS sequence"/>
</dbReference>
<feature type="transmembrane region" description="Helical" evidence="8">
    <location>
        <begin position="316"/>
        <end position="334"/>
    </location>
</feature>
<protein>
    <recommendedName>
        <fullName evidence="9">ABC transporter domain-containing protein</fullName>
    </recommendedName>
</protein>
<feature type="transmembrane region" description="Helical" evidence="8">
    <location>
        <begin position="1106"/>
        <end position="1125"/>
    </location>
</feature>
<evidence type="ECO:0000256" key="1">
    <source>
        <dbReference type="ARBA" id="ARBA00004141"/>
    </source>
</evidence>
<keyword evidence="2 8" id="KW-0812">Transmembrane</keyword>
<dbReference type="InterPro" id="IPR017871">
    <property type="entry name" value="ABC_transporter-like_CS"/>
</dbReference>
<dbReference type="InterPro" id="IPR003593">
    <property type="entry name" value="AAA+_ATPase"/>
</dbReference>
<dbReference type="SUPFAM" id="SSF52540">
    <property type="entry name" value="P-loop containing nucleoside triphosphate hydrolases"/>
    <property type="match status" value="2"/>
</dbReference>
<dbReference type="PANTHER" id="PTHR19229">
    <property type="entry name" value="ATP-BINDING CASSETTE TRANSPORTER SUBFAMILY A ABCA"/>
    <property type="match status" value="1"/>
</dbReference>
<evidence type="ECO:0000256" key="8">
    <source>
        <dbReference type="SAM" id="Phobius"/>
    </source>
</evidence>
<feature type="transmembrane region" description="Helical" evidence="8">
    <location>
        <begin position="21"/>
        <end position="40"/>
    </location>
</feature>
<feature type="transmembrane region" description="Helical" evidence="8">
    <location>
        <begin position="1178"/>
        <end position="1196"/>
    </location>
</feature>
<dbReference type="Pfam" id="PF00005">
    <property type="entry name" value="ABC_tran"/>
    <property type="match status" value="2"/>
</dbReference>
<feature type="transmembrane region" description="Helical" evidence="8">
    <location>
        <begin position="1248"/>
        <end position="1266"/>
    </location>
</feature>
<evidence type="ECO:0000259" key="9">
    <source>
        <dbReference type="PROSITE" id="PS50893"/>
    </source>
</evidence>
<feature type="transmembrane region" description="Helical" evidence="8">
    <location>
        <begin position="346"/>
        <end position="366"/>
    </location>
</feature>
<name>A0AA39KIC5_MICHY</name>
<dbReference type="FunFam" id="3.40.50.300:FF:002470">
    <property type="entry name" value="ABC transporter, putative"/>
    <property type="match status" value="1"/>
</dbReference>
<dbReference type="InterPro" id="IPR027417">
    <property type="entry name" value="P-loop_NTPase"/>
</dbReference>
<feature type="domain" description="ABC transporter" evidence="9">
    <location>
        <begin position="498"/>
        <end position="736"/>
    </location>
</feature>
<feature type="transmembrane region" description="Helical" evidence="8">
    <location>
        <begin position="854"/>
        <end position="872"/>
    </location>
</feature>
<organism evidence="10 11">
    <name type="scientific">Microctonus hyperodae</name>
    <name type="common">Parasitoid wasp</name>
    <dbReference type="NCBI Taxonomy" id="165561"/>
    <lineage>
        <taxon>Eukaryota</taxon>
        <taxon>Metazoa</taxon>
        <taxon>Ecdysozoa</taxon>
        <taxon>Arthropoda</taxon>
        <taxon>Hexapoda</taxon>
        <taxon>Insecta</taxon>
        <taxon>Pterygota</taxon>
        <taxon>Neoptera</taxon>
        <taxon>Endopterygota</taxon>
        <taxon>Hymenoptera</taxon>
        <taxon>Apocrita</taxon>
        <taxon>Ichneumonoidea</taxon>
        <taxon>Braconidae</taxon>
        <taxon>Euphorinae</taxon>
        <taxon>Microctonus</taxon>
    </lineage>
</organism>
<evidence type="ECO:0000256" key="3">
    <source>
        <dbReference type="ARBA" id="ARBA00022741"/>
    </source>
</evidence>
<feature type="transmembrane region" description="Helical" evidence="8">
    <location>
        <begin position="1073"/>
        <end position="1094"/>
    </location>
</feature>
<feature type="transmembrane region" description="Helical" evidence="8">
    <location>
        <begin position="1137"/>
        <end position="1158"/>
    </location>
</feature>
<feature type="compositionally biased region" description="Basic and acidic residues" evidence="7">
    <location>
        <begin position="1657"/>
        <end position="1666"/>
    </location>
</feature>
<evidence type="ECO:0000256" key="6">
    <source>
        <dbReference type="ARBA" id="ARBA00023136"/>
    </source>
</evidence>
<evidence type="ECO:0000313" key="11">
    <source>
        <dbReference type="Proteomes" id="UP001168972"/>
    </source>
</evidence>
<feature type="region of interest" description="Disordered" evidence="7">
    <location>
        <begin position="1640"/>
        <end position="1666"/>
    </location>
</feature>
<dbReference type="PANTHER" id="PTHR19229:SF250">
    <property type="entry name" value="ABC TRANSPORTER DOMAIN-CONTAINING PROTEIN-RELATED"/>
    <property type="match status" value="1"/>
</dbReference>
<dbReference type="SMART" id="SM00382">
    <property type="entry name" value="AAA"/>
    <property type="match status" value="2"/>
</dbReference>
<comment type="caution">
    <text evidence="10">The sequence shown here is derived from an EMBL/GenBank/DDBJ whole genome shotgun (WGS) entry which is preliminary data.</text>
</comment>
<sequence>MAEKLRLFMLLMRKNFLIRKRHWIQSLVFQVLIPIGLILIGQTVRLMSNNEAEFISHNTTHNFEIEDDLMLDVPGLINVKYTPSNTITDQIMEDTRMCLGLTAAQVTISQDENSMVKDFHRDKAKDKFMGDCIGIVFESIPNNKTLPKLFKYKLRSSIDAPSDIYDTEVNGDIAKYGSFGHHVSTIQVPLCLDKSYIKQAKPNALYKTKISIQQMPYPSYIKVDRVVSMSGTTFADLSRLAFLVILCVEITFPANEKLIGINILMSVNGVSNRLNLLSWFVSAAIWSTSYLMPIVLILKHFMPPTVLPFLMYGNPFLLWLILFIHILHLLAFGLHLSSYFWKPSHGVFAAIMTISLMNIFSSFLRGTAIRRFLLYLGIITPNFLLRRMFFEVAADENRLNGIQWSNLFSTASDNITEGCIGVLIIFSIIGISFHLFMVNYIYAIHPGKYGVPKHPLYLFQRKGKNKVNDDLHMINFDRKEPAKKEFENVEPGSLEPGIRIRDLKKIYITDWLRQTKVNALRGVSMDIYKSQITALLGHNGAGKTTMMSILAGLTDSTEGVVFIDGKNILNETNNSNKNIGLCPQENMVFPDLTVHQQLMLFGMIKANNKTRIQMENEIRLLLERVNLTDKKNAFPPQLSGGQKRRLCLALAIIGDAKVLILDEPTSGMDAESKREVWDIVLKMRGEKTIIISTHDMEEADILGDRIAIMHTGKLRSYGTSMFLKKLYGDGQVEVTLSIEPWCEVTKIFEEIGIIAHILSQDDGKIILALPPAESLPMALDKLENSKKNLGITGISVSIITLEQVFLRVTKDESDEQDSNEEIKVYQKITGFKYYLQTFDGFFVKKIVYARKNPWDFWISIILPSLSVILILLQFGRRTNTSDPYPVALQTYGSTKAFYHSDKSLLGNMYRETIESYGGNATKIDSNLNVNEALLDYAIKNIVSYRNKVIVSAEFNSTPDGNVIANGFYSGTAVLGIPVTIKTITNTIVKALTNDEEYNIEMSTHALPNINLFDKEQQEVGILMTVSMIVFLAPALALYAIQPLTEALTGVKQLQLMTGAPKSMYWAANFIFDFIQYIISISLLLAGFIAVDMMLETQLYHETEIKITFALLTLFGLSILPLVYLSSFLKRSVNATKMILSFAPIILAFVEMILLLVGLSTDNEFFKICRKIQSNVFMLLPHLSLTYGHIAFFSTLIENARCRRMSNDLLEISCLSLDLCCFMDCSDHKCNNPRPYFVKQDFIPDLETSLLWLGLSPIFYVFFIFIIEQQYIQRLVAKIRGNKLSIDTPTMDEMVKKEKSIINEEIAKKIKGHNTKHHHNGNILLVQGLKKNYGNLHAVKGIHFRVKDSECFGLLGVNGAGKSTTFKMLTGEIIPNGGTVYLKQYNIMSDRTKYLSSMGYCPQQDAIISTLNTWDHLYLFARLRGIPQSQLPIVVKQWVKKLNLTPCAFQPSGTYSGGNKRRLNIAMSLIGNPPLVLMDEPTTGVDPAARRSLWNTLKSCQNLGQSIILTSHSMEECEMLCNRLVIMVGGEIVCVGASQQLKQRFGAGYNIHVKLVSSYQQNSDVETIKQRIVAKLNCNLIDENTGFLGYHVVDPEVTWTMMYNLMDELKSEFDCIEDYVVLSSTLEQLFIQFARSSNKNNNDNEHSNGVGQNGNSWWKKENVASPV</sequence>
<dbReference type="Pfam" id="PF12698">
    <property type="entry name" value="ABC2_membrane_3"/>
    <property type="match status" value="1"/>
</dbReference>
<feature type="transmembrane region" description="Helical" evidence="8">
    <location>
        <begin position="276"/>
        <end position="296"/>
    </location>
</feature>
<dbReference type="GO" id="GO:0140359">
    <property type="term" value="F:ABC-type transporter activity"/>
    <property type="evidence" value="ECO:0007669"/>
    <property type="project" value="InterPro"/>
</dbReference>
<dbReference type="InterPro" id="IPR026082">
    <property type="entry name" value="ABCA"/>
</dbReference>
<reference evidence="10" key="1">
    <citation type="journal article" date="2023" name="bioRxiv">
        <title>Scaffold-level genome assemblies of two parasitoid biocontrol wasps reveal the parthenogenesis mechanism and an associated novel virus.</title>
        <authorList>
            <person name="Inwood S."/>
            <person name="Skelly J."/>
            <person name="Guhlin J."/>
            <person name="Harrop T."/>
            <person name="Goldson S."/>
            <person name="Dearden P."/>
        </authorList>
    </citation>
    <scope>NUCLEOTIDE SEQUENCE</scope>
    <source>
        <strain evidence="10">Lincoln</strain>
        <tissue evidence="10">Whole body</tissue>
    </source>
</reference>
<dbReference type="Gene3D" id="3.40.50.300">
    <property type="entry name" value="P-loop containing nucleotide triphosphate hydrolases"/>
    <property type="match status" value="2"/>
</dbReference>
<evidence type="ECO:0000313" key="10">
    <source>
        <dbReference type="EMBL" id="KAK0162596.1"/>
    </source>
</evidence>
<evidence type="ECO:0000256" key="7">
    <source>
        <dbReference type="SAM" id="MobiDB-lite"/>
    </source>
</evidence>
<keyword evidence="11" id="KW-1185">Reference proteome</keyword>
<keyword evidence="5 8" id="KW-1133">Transmembrane helix</keyword>
<feature type="transmembrane region" description="Helical" evidence="8">
    <location>
        <begin position="1019"/>
        <end position="1040"/>
    </location>
</feature>
<comment type="subcellular location">
    <subcellularLocation>
        <location evidence="1">Membrane</location>
        <topology evidence="1">Multi-pass membrane protein</topology>
    </subcellularLocation>
</comment>
<dbReference type="GO" id="GO:0016020">
    <property type="term" value="C:membrane"/>
    <property type="evidence" value="ECO:0007669"/>
    <property type="project" value="UniProtKB-SubCell"/>
</dbReference>
<dbReference type="InterPro" id="IPR013525">
    <property type="entry name" value="ABC2_TM"/>
</dbReference>
<dbReference type="GO" id="GO:0005524">
    <property type="term" value="F:ATP binding"/>
    <property type="evidence" value="ECO:0007669"/>
    <property type="project" value="UniProtKB-KW"/>
</dbReference>
<keyword evidence="4" id="KW-0067">ATP-binding</keyword>
<evidence type="ECO:0000256" key="2">
    <source>
        <dbReference type="ARBA" id="ARBA00022692"/>
    </source>
</evidence>
<feature type="transmembrane region" description="Helical" evidence="8">
    <location>
        <begin position="419"/>
        <end position="442"/>
    </location>
</feature>
<keyword evidence="6 8" id="KW-0472">Membrane</keyword>
<dbReference type="PROSITE" id="PS50893">
    <property type="entry name" value="ABC_TRANSPORTER_2"/>
    <property type="match status" value="2"/>
</dbReference>
<proteinExistence type="predicted"/>
<dbReference type="GO" id="GO:0005319">
    <property type="term" value="F:lipid transporter activity"/>
    <property type="evidence" value="ECO:0007669"/>
    <property type="project" value="TreeGrafter"/>
</dbReference>
<feature type="domain" description="ABC transporter" evidence="9">
    <location>
        <begin position="1323"/>
        <end position="1553"/>
    </location>
</feature>
<dbReference type="EMBL" id="JAQQBR010001833">
    <property type="protein sequence ID" value="KAK0162596.1"/>
    <property type="molecule type" value="Genomic_DNA"/>
</dbReference>
<dbReference type="CDD" id="cd03263">
    <property type="entry name" value="ABC_subfamily_A"/>
    <property type="match status" value="2"/>
</dbReference>
<dbReference type="FunFam" id="3.40.50.300:FF:000436">
    <property type="entry name" value="ATP binding cassette subfamily A member 9"/>
    <property type="match status" value="1"/>
</dbReference>
<dbReference type="PROSITE" id="PS00211">
    <property type="entry name" value="ABC_TRANSPORTER_1"/>
    <property type="match status" value="2"/>
</dbReference>
<feature type="transmembrane region" description="Helical" evidence="8">
    <location>
        <begin position="372"/>
        <end position="389"/>
    </location>
</feature>
<evidence type="ECO:0000256" key="5">
    <source>
        <dbReference type="ARBA" id="ARBA00022989"/>
    </source>
</evidence>
<dbReference type="InterPro" id="IPR003439">
    <property type="entry name" value="ABC_transporter-like_ATP-bd"/>
</dbReference>
<accession>A0AA39KIC5</accession>
<evidence type="ECO:0000256" key="4">
    <source>
        <dbReference type="ARBA" id="ARBA00022840"/>
    </source>
</evidence>
<gene>
    <name evidence="10" type="ORF">PV327_006362</name>
</gene>
<reference evidence="10" key="2">
    <citation type="submission" date="2023-03" db="EMBL/GenBank/DDBJ databases">
        <authorList>
            <person name="Inwood S.N."/>
            <person name="Skelly J.G."/>
            <person name="Guhlin J."/>
            <person name="Harrop T.W.R."/>
            <person name="Goldson S.G."/>
            <person name="Dearden P.K."/>
        </authorList>
    </citation>
    <scope>NUCLEOTIDE SEQUENCE</scope>
    <source>
        <strain evidence="10">Lincoln</strain>
        <tissue evidence="10">Whole body</tissue>
    </source>
</reference>
<dbReference type="GO" id="GO:0016887">
    <property type="term" value="F:ATP hydrolysis activity"/>
    <property type="evidence" value="ECO:0007669"/>
    <property type="project" value="InterPro"/>
</dbReference>
<keyword evidence="3" id="KW-0547">Nucleotide-binding</keyword>